<evidence type="ECO:0000313" key="17">
    <source>
        <dbReference type="Proteomes" id="UP000295252"/>
    </source>
</evidence>
<protein>
    <submittedName>
        <fullName evidence="16">Uncharacterized protein</fullName>
    </submittedName>
</protein>
<dbReference type="GO" id="GO:0006952">
    <property type="term" value="P:defense response"/>
    <property type="evidence" value="ECO:0007669"/>
    <property type="project" value="UniProtKB-ARBA"/>
</dbReference>
<organism evidence="16 17">
    <name type="scientific">Coffea canephora</name>
    <name type="common">Robusta coffee</name>
    <dbReference type="NCBI Taxonomy" id="49390"/>
    <lineage>
        <taxon>Eukaryota</taxon>
        <taxon>Viridiplantae</taxon>
        <taxon>Streptophyta</taxon>
        <taxon>Embryophyta</taxon>
        <taxon>Tracheophyta</taxon>
        <taxon>Spermatophyta</taxon>
        <taxon>Magnoliopsida</taxon>
        <taxon>eudicotyledons</taxon>
        <taxon>Gunneridae</taxon>
        <taxon>Pentapetalae</taxon>
        <taxon>asterids</taxon>
        <taxon>lamiids</taxon>
        <taxon>Gentianales</taxon>
        <taxon>Rubiaceae</taxon>
        <taxon>Ixoroideae</taxon>
        <taxon>Gardenieae complex</taxon>
        <taxon>Bertiereae - Coffeeae clade</taxon>
        <taxon>Coffeeae</taxon>
        <taxon>Coffea</taxon>
    </lineage>
</organism>
<dbReference type="AlphaFoldDB" id="A0A068V6A3"/>
<keyword evidence="17" id="KW-1185">Reference proteome</keyword>
<dbReference type="EMBL" id="HG739204">
    <property type="protein sequence ID" value="CDP16280.1"/>
    <property type="molecule type" value="Genomic_DNA"/>
</dbReference>
<keyword evidence="10" id="KW-0675">Receptor</keyword>
<proteinExistence type="inferred from homology"/>
<feature type="chain" id="PRO_5001655481" evidence="13">
    <location>
        <begin position="26"/>
        <end position="1035"/>
    </location>
</feature>
<feature type="transmembrane region" description="Helical" evidence="12">
    <location>
        <begin position="972"/>
        <end position="997"/>
    </location>
</feature>
<evidence type="ECO:0000256" key="5">
    <source>
        <dbReference type="ARBA" id="ARBA00022692"/>
    </source>
</evidence>
<dbReference type="PRINTS" id="PR00019">
    <property type="entry name" value="LEURICHRPT"/>
</dbReference>
<dbReference type="Gene3D" id="3.80.10.10">
    <property type="entry name" value="Ribonuclease Inhibitor"/>
    <property type="match status" value="3"/>
</dbReference>
<dbReference type="OMA" id="PIAHINF"/>
<keyword evidence="5 12" id="KW-0812">Transmembrane</keyword>
<keyword evidence="7" id="KW-0677">Repeat</keyword>
<evidence type="ECO:0000313" key="16">
    <source>
        <dbReference type="EMBL" id="CDP16280.1"/>
    </source>
</evidence>
<comment type="similarity">
    <text evidence="2">Belongs to the RLP family.</text>
</comment>
<dbReference type="Pfam" id="PF00560">
    <property type="entry name" value="LRR_1"/>
    <property type="match status" value="7"/>
</dbReference>
<dbReference type="Pfam" id="PF13855">
    <property type="entry name" value="LRR_8"/>
    <property type="match status" value="2"/>
</dbReference>
<evidence type="ECO:0000256" key="9">
    <source>
        <dbReference type="ARBA" id="ARBA00023136"/>
    </source>
</evidence>
<feature type="domain" description="Leucine-rich repeat-containing N-terminal plant-type" evidence="14">
    <location>
        <begin position="33"/>
        <end position="68"/>
    </location>
</feature>
<dbReference type="InParanoid" id="A0A068V6A3"/>
<dbReference type="FunFam" id="3.80.10.10:FF:000095">
    <property type="entry name" value="LRR receptor-like serine/threonine-protein kinase GSO1"/>
    <property type="match status" value="2"/>
</dbReference>
<keyword evidence="3" id="KW-1003">Cell membrane</keyword>
<dbReference type="InterPro" id="IPR001611">
    <property type="entry name" value="Leu-rich_rpt"/>
</dbReference>
<dbReference type="Pfam" id="PF08263">
    <property type="entry name" value="LRRNT_2"/>
    <property type="match status" value="1"/>
</dbReference>
<reference evidence="17" key="1">
    <citation type="journal article" date="2014" name="Science">
        <title>The coffee genome provides insight into the convergent evolution of caffeine biosynthesis.</title>
        <authorList>
            <person name="Denoeud F."/>
            <person name="Carretero-Paulet L."/>
            <person name="Dereeper A."/>
            <person name="Droc G."/>
            <person name="Guyot R."/>
            <person name="Pietrella M."/>
            <person name="Zheng C."/>
            <person name="Alberti A."/>
            <person name="Anthony F."/>
            <person name="Aprea G."/>
            <person name="Aury J.M."/>
            <person name="Bento P."/>
            <person name="Bernard M."/>
            <person name="Bocs S."/>
            <person name="Campa C."/>
            <person name="Cenci A."/>
            <person name="Combes M.C."/>
            <person name="Crouzillat D."/>
            <person name="Da Silva C."/>
            <person name="Daddiego L."/>
            <person name="De Bellis F."/>
            <person name="Dussert S."/>
            <person name="Garsmeur O."/>
            <person name="Gayraud T."/>
            <person name="Guignon V."/>
            <person name="Jahn K."/>
            <person name="Jamilloux V."/>
            <person name="Joet T."/>
            <person name="Labadie K."/>
            <person name="Lan T."/>
            <person name="Leclercq J."/>
            <person name="Lepelley M."/>
            <person name="Leroy T."/>
            <person name="Li L.T."/>
            <person name="Librado P."/>
            <person name="Lopez L."/>
            <person name="Munoz A."/>
            <person name="Noel B."/>
            <person name="Pallavicini A."/>
            <person name="Perrotta G."/>
            <person name="Poncet V."/>
            <person name="Pot D."/>
            <person name="Priyono X."/>
            <person name="Rigoreau M."/>
            <person name="Rouard M."/>
            <person name="Rozas J."/>
            <person name="Tranchant-Dubreuil C."/>
            <person name="VanBuren R."/>
            <person name="Zhang Q."/>
            <person name="Andrade A.C."/>
            <person name="Argout X."/>
            <person name="Bertrand B."/>
            <person name="de Kochko A."/>
            <person name="Graziosi G."/>
            <person name="Henry R.J."/>
            <person name="Jayarama X."/>
            <person name="Ming R."/>
            <person name="Nagai C."/>
            <person name="Rounsley S."/>
            <person name="Sankoff D."/>
            <person name="Giuliano G."/>
            <person name="Albert V.A."/>
            <person name="Wincker P."/>
            <person name="Lashermes P."/>
        </authorList>
    </citation>
    <scope>NUCLEOTIDE SEQUENCE [LARGE SCALE GENOMIC DNA]</scope>
    <source>
        <strain evidence="17">cv. DH200-94</strain>
    </source>
</reference>
<dbReference type="InterPro" id="IPR055414">
    <property type="entry name" value="LRR_R13L4/SHOC2-like"/>
</dbReference>
<gene>
    <name evidence="16" type="ORF">GSCOC_T00018055001</name>
</gene>
<evidence type="ECO:0000256" key="13">
    <source>
        <dbReference type="SAM" id="SignalP"/>
    </source>
</evidence>
<dbReference type="PhylomeDB" id="A0A068V6A3"/>
<evidence type="ECO:0000259" key="15">
    <source>
        <dbReference type="Pfam" id="PF23598"/>
    </source>
</evidence>
<accession>A0A068V6A3</accession>
<evidence type="ECO:0000256" key="1">
    <source>
        <dbReference type="ARBA" id="ARBA00004251"/>
    </source>
</evidence>
<keyword evidence="11" id="KW-0325">Glycoprotein</keyword>
<evidence type="ECO:0000256" key="8">
    <source>
        <dbReference type="ARBA" id="ARBA00022989"/>
    </source>
</evidence>
<evidence type="ECO:0000256" key="7">
    <source>
        <dbReference type="ARBA" id="ARBA00022737"/>
    </source>
</evidence>
<keyword evidence="9 12" id="KW-0472">Membrane</keyword>
<dbReference type="InterPro" id="IPR003591">
    <property type="entry name" value="Leu-rich_rpt_typical-subtyp"/>
</dbReference>
<evidence type="ECO:0000259" key="14">
    <source>
        <dbReference type="Pfam" id="PF08263"/>
    </source>
</evidence>
<dbReference type="Proteomes" id="UP000295252">
    <property type="component" value="Chromosome III"/>
</dbReference>
<dbReference type="Pfam" id="PF23598">
    <property type="entry name" value="LRR_14"/>
    <property type="match status" value="1"/>
</dbReference>
<dbReference type="PANTHER" id="PTHR48063">
    <property type="entry name" value="LRR RECEPTOR-LIKE KINASE"/>
    <property type="match status" value="1"/>
</dbReference>
<dbReference type="SMART" id="SM00369">
    <property type="entry name" value="LRR_TYP"/>
    <property type="match status" value="11"/>
</dbReference>
<dbReference type="SUPFAM" id="SSF52058">
    <property type="entry name" value="L domain-like"/>
    <property type="match status" value="1"/>
</dbReference>
<dbReference type="FunFam" id="3.80.10.10:FF:000111">
    <property type="entry name" value="LRR receptor-like serine/threonine-protein kinase ERECTA"/>
    <property type="match status" value="1"/>
</dbReference>
<dbReference type="InterPro" id="IPR032675">
    <property type="entry name" value="LRR_dom_sf"/>
</dbReference>
<dbReference type="SMART" id="SM00365">
    <property type="entry name" value="LRR_SD22"/>
    <property type="match status" value="5"/>
</dbReference>
<evidence type="ECO:0000256" key="12">
    <source>
        <dbReference type="SAM" id="Phobius"/>
    </source>
</evidence>
<evidence type="ECO:0000256" key="3">
    <source>
        <dbReference type="ARBA" id="ARBA00022475"/>
    </source>
</evidence>
<feature type="signal peptide" evidence="13">
    <location>
        <begin position="1"/>
        <end position="25"/>
    </location>
</feature>
<feature type="domain" description="Disease resistance R13L4/SHOC-2-like LRR" evidence="15">
    <location>
        <begin position="357"/>
        <end position="524"/>
    </location>
</feature>
<evidence type="ECO:0000256" key="10">
    <source>
        <dbReference type="ARBA" id="ARBA00023170"/>
    </source>
</evidence>
<name>A0A068V6A3_COFCA</name>
<dbReference type="GO" id="GO:0051707">
    <property type="term" value="P:response to other organism"/>
    <property type="evidence" value="ECO:0007669"/>
    <property type="project" value="UniProtKB-ARBA"/>
</dbReference>
<keyword evidence="6 13" id="KW-0732">Signal</keyword>
<evidence type="ECO:0000256" key="11">
    <source>
        <dbReference type="ARBA" id="ARBA00023180"/>
    </source>
</evidence>
<evidence type="ECO:0000256" key="6">
    <source>
        <dbReference type="ARBA" id="ARBA00022729"/>
    </source>
</evidence>
<dbReference type="GO" id="GO:0005886">
    <property type="term" value="C:plasma membrane"/>
    <property type="evidence" value="ECO:0007669"/>
    <property type="project" value="UniProtKB-SubCell"/>
</dbReference>
<dbReference type="PANTHER" id="PTHR48063:SF112">
    <property type="entry name" value="RECEPTOR LIKE PROTEIN 30-LIKE"/>
    <property type="match status" value="1"/>
</dbReference>
<dbReference type="Gramene" id="CDP16280">
    <property type="protein sequence ID" value="CDP16280"/>
    <property type="gene ID" value="GSCOC_T00018055001"/>
</dbReference>
<sequence>MAFSRGVILLYLALVLVVKYDFAYSKLSCIVIEKEALFDLKRGLIDKANRLSSWKGDNCCAWDGVGCDERTGHVIKLDLSNPVSFDSERYFDDKDYFANFSHNCLGGEISPSLLNLNYLQSLDLSMNNFSGIQIPPFLGSLKRLEYLNLSSAGFGGEVPQDLSHLLSLKHLHLGYAPSVSYSFHLFINDYGLNVDSLSWLSQFSSLKSLDLSGIQLWKANDWLDSVSMLTSLISLNVAGCGLTTFPPIAHINFTSLASLNLQWNNFDSNIPLWLSNITSLQQLHLDHNSFDGLIPDSIEQLTSLTLLDLSSNFFSIPLPNSLCRLKNLVHLDLSGNYLNGTVPDCLENLTSLAILNLEANNFQGSIPDSICNLCSLQELYLVSSNIYGYLPSQLQMYTNLEVLHVSFNSFSGPIPSELGRLSHLRELDLSNNKFSGNVSPGIGQLSKLVKLDISNNSFTGALSEIHFEKLTELRDLSVSLNPLHLNVSPEWLPPFQLHAIQLASIIVGPRFPPWLQTQKSVKQLIMSNASISDTIPAWFENLYSQIDDLDLSHNNISGQLPKFEESRGSLRVIKLNSNKFEGPIESVPLEMYLLDLSENLLSGPLVPLVNNHTSRSLNHLILSGNHLSGEIPLSLCVIQSLIRIDLSANQFSGTIPSCLANLQILQVLDLSNNSLSGQIPDSWVFSEELHSLHLQQNKLDGKIPSSVRNLKGLHILDLGDNVLKDIIPSWIGEELQGLVYLRLHSNNFYSGIPLQLCQLKFLRLLDLAKNNLSGSIPHCVNNFSAMISDDPMLSFHMRSSGIIFYISHQISHETILSNIMKGRELEYSSNIPYLRSMELSGNNLVGEVPEELMDLVGLQSLALSNNHLSGRIPDKIGNLKQLESLDLSRNELSGSIPLSLSTIDTLSYLNLSFNNLSGRIPTGNQLQTLNDPSSFEGNSGLCGKPLLKTCPDDKSPDGNKSSGGHEAGEESYFSWFFAGIGPGFAVGFSAVCGILTFKKSWRYAYFQFMENVYNTLWLAIALKISKLQRKFSRCI</sequence>
<dbReference type="OrthoDB" id="1060944at2759"/>
<dbReference type="SUPFAM" id="SSF52047">
    <property type="entry name" value="RNI-like"/>
    <property type="match status" value="2"/>
</dbReference>
<evidence type="ECO:0000256" key="4">
    <source>
        <dbReference type="ARBA" id="ARBA00022614"/>
    </source>
</evidence>
<dbReference type="FunFam" id="3.80.10.10:FF:001347">
    <property type="entry name" value="LRR receptor-like serine/threonine-protein kinase GSO2"/>
    <property type="match status" value="1"/>
</dbReference>
<comment type="subcellular location">
    <subcellularLocation>
        <location evidence="1">Cell membrane</location>
        <topology evidence="1">Single-pass type I membrane protein</topology>
    </subcellularLocation>
</comment>
<dbReference type="InterPro" id="IPR013210">
    <property type="entry name" value="LRR_N_plant-typ"/>
</dbReference>
<dbReference type="InterPro" id="IPR046956">
    <property type="entry name" value="RLP23-like"/>
</dbReference>
<keyword evidence="4" id="KW-0433">Leucine-rich repeat</keyword>
<keyword evidence="8 12" id="KW-1133">Transmembrane helix</keyword>
<evidence type="ECO:0000256" key="2">
    <source>
        <dbReference type="ARBA" id="ARBA00009592"/>
    </source>
</evidence>